<dbReference type="InterPro" id="IPR046945">
    <property type="entry name" value="RHMD-like"/>
</dbReference>
<dbReference type="InterPro" id="IPR013341">
    <property type="entry name" value="Mandelate_racemase_N_dom"/>
</dbReference>
<comment type="caution">
    <text evidence="5">The sequence shown here is derived from an EMBL/GenBank/DDBJ whole genome shotgun (WGS) entry which is preliminary data.</text>
</comment>
<dbReference type="PANTHER" id="PTHR13794:SF58">
    <property type="entry name" value="MITOCHONDRIAL ENOLASE SUPERFAMILY MEMBER 1"/>
    <property type="match status" value="1"/>
</dbReference>
<sequence>MSGGKDPASGAPVSSAPVLEVRAAAYTVPTDLPEADGTFAWDSTTIVVVHAKAGGAEGVGYTYGPSALVSLVSDALAPVVVGSDAFAVPACAEAMARALRNIGQSGGGAYAASAVDCALWDLAARLAGLPLHRFLGAAREDVPVYGSGGFTTYTDGQLSDQLGGWVADQGIPRVKIKIGQDRGSAEQRDIERMLVARETIGPDAELFVDANGAYTPKQAARVAVAAHGAGFSWFEEPVSSEDLSGLRFVRESISADVAAGEYLTRLADVERMCSAGAVDCVQADVTRCGGITGWLRAATVAQAHAVGFSGHCAPAISAAPAAAAPALRHLEWFHDHVRLEAMLFDGVLDPAGGTITPDAGRPGNGLTFKDADAEQFRVA</sequence>
<dbReference type="PANTHER" id="PTHR13794">
    <property type="entry name" value="ENOLASE SUPERFAMILY, MANDELATE RACEMASE"/>
    <property type="match status" value="1"/>
</dbReference>
<comment type="cofactor">
    <cofactor evidence="1">
        <name>Mg(2+)</name>
        <dbReference type="ChEBI" id="CHEBI:18420"/>
    </cofactor>
</comment>
<evidence type="ECO:0000313" key="6">
    <source>
        <dbReference type="Proteomes" id="UP001500432"/>
    </source>
</evidence>
<evidence type="ECO:0000256" key="1">
    <source>
        <dbReference type="ARBA" id="ARBA00001946"/>
    </source>
</evidence>
<dbReference type="SFLD" id="SFLDG00179">
    <property type="entry name" value="mandelate_racemase"/>
    <property type="match status" value="1"/>
</dbReference>
<dbReference type="SUPFAM" id="SSF54826">
    <property type="entry name" value="Enolase N-terminal domain-like"/>
    <property type="match status" value="1"/>
</dbReference>
<accession>A0ABN3C1W6</accession>
<dbReference type="SMART" id="SM00922">
    <property type="entry name" value="MR_MLE"/>
    <property type="match status" value="1"/>
</dbReference>
<name>A0ABN3C1W6_9MICC</name>
<dbReference type="Pfam" id="PF02746">
    <property type="entry name" value="MR_MLE_N"/>
    <property type="match status" value="1"/>
</dbReference>
<dbReference type="InterPro" id="IPR013342">
    <property type="entry name" value="Mandelate_racemase_C"/>
</dbReference>
<dbReference type="Gene3D" id="3.20.20.120">
    <property type="entry name" value="Enolase-like C-terminal domain"/>
    <property type="match status" value="1"/>
</dbReference>
<protein>
    <submittedName>
        <fullName evidence="5">Enolase C-terminal domain-like protein</fullName>
    </submittedName>
</protein>
<dbReference type="Proteomes" id="UP001500432">
    <property type="component" value="Unassembled WGS sequence"/>
</dbReference>
<dbReference type="SFLD" id="SFLDS00001">
    <property type="entry name" value="Enolase"/>
    <property type="match status" value="1"/>
</dbReference>
<dbReference type="InterPro" id="IPR029017">
    <property type="entry name" value="Enolase-like_N"/>
</dbReference>
<dbReference type="RefSeq" id="WP_344300917.1">
    <property type="nucleotide sequence ID" value="NZ_BAAAQW010000012.1"/>
</dbReference>
<dbReference type="EMBL" id="BAAAQW010000012">
    <property type="protein sequence ID" value="GAA2202909.1"/>
    <property type="molecule type" value="Genomic_DNA"/>
</dbReference>
<proteinExistence type="predicted"/>
<dbReference type="InterPro" id="IPR036849">
    <property type="entry name" value="Enolase-like_C_sf"/>
</dbReference>
<dbReference type="SUPFAM" id="SSF51604">
    <property type="entry name" value="Enolase C-terminal domain-like"/>
    <property type="match status" value="1"/>
</dbReference>
<keyword evidence="6" id="KW-1185">Reference proteome</keyword>
<evidence type="ECO:0000259" key="4">
    <source>
        <dbReference type="SMART" id="SM00922"/>
    </source>
</evidence>
<evidence type="ECO:0000256" key="2">
    <source>
        <dbReference type="ARBA" id="ARBA00022723"/>
    </source>
</evidence>
<reference evidence="5 6" key="1">
    <citation type="journal article" date="2019" name="Int. J. Syst. Evol. Microbiol.">
        <title>The Global Catalogue of Microorganisms (GCM) 10K type strain sequencing project: providing services to taxonomists for standard genome sequencing and annotation.</title>
        <authorList>
            <consortium name="The Broad Institute Genomics Platform"/>
            <consortium name="The Broad Institute Genome Sequencing Center for Infectious Disease"/>
            <person name="Wu L."/>
            <person name="Ma J."/>
        </authorList>
    </citation>
    <scope>NUCLEOTIDE SEQUENCE [LARGE SCALE GENOMIC DNA]</scope>
    <source>
        <strain evidence="5 6">JCM 16034</strain>
    </source>
</reference>
<evidence type="ECO:0000256" key="3">
    <source>
        <dbReference type="ARBA" id="ARBA00022842"/>
    </source>
</evidence>
<keyword evidence="3" id="KW-0460">Magnesium</keyword>
<keyword evidence="2" id="KW-0479">Metal-binding</keyword>
<dbReference type="InterPro" id="IPR029065">
    <property type="entry name" value="Enolase_C-like"/>
</dbReference>
<gene>
    <name evidence="5" type="ORF">GCM10009849_33200</name>
</gene>
<feature type="domain" description="Mandelate racemase/muconate lactonizing enzyme C-terminal" evidence="4">
    <location>
        <begin position="155"/>
        <end position="256"/>
    </location>
</feature>
<evidence type="ECO:0000313" key="5">
    <source>
        <dbReference type="EMBL" id="GAA2202909.1"/>
    </source>
</evidence>
<organism evidence="5 6">
    <name type="scientific">Sinomonas flava</name>
    <dbReference type="NCBI Taxonomy" id="496857"/>
    <lineage>
        <taxon>Bacteria</taxon>
        <taxon>Bacillati</taxon>
        <taxon>Actinomycetota</taxon>
        <taxon>Actinomycetes</taxon>
        <taxon>Micrococcales</taxon>
        <taxon>Micrococcaceae</taxon>
        <taxon>Sinomonas</taxon>
    </lineage>
</organism>
<dbReference type="Pfam" id="PF13378">
    <property type="entry name" value="MR_MLE_C"/>
    <property type="match status" value="1"/>
</dbReference>
<dbReference type="Gene3D" id="3.30.390.10">
    <property type="entry name" value="Enolase-like, N-terminal domain"/>
    <property type="match status" value="1"/>
</dbReference>